<comment type="caution">
    <text evidence="2">The sequence shown here is derived from an EMBL/GenBank/DDBJ whole genome shotgun (WGS) entry which is preliminary data.</text>
</comment>
<proteinExistence type="predicted"/>
<dbReference type="AlphaFoldDB" id="A0A084T1H7"/>
<dbReference type="Proteomes" id="UP000028547">
    <property type="component" value="Unassembled WGS sequence"/>
</dbReference>
<sequence>MRQYARPFPITRLSLEARVLYTGFLLFLVLGFVSSVWLYADSFGGLSGLGATEYYRGGAAQAAPASGAEAEGGPALELPPDGPTLELPGETVAAAPMRLEKPARQVMETFHFHLFTVPVVLLIVGHLFMLTALSVRLKVGVIAVASVATFVHLLAPLLVRFVGPQWGWLMPVSVVGAAVGWLPMLVWPLWEMWRPVPDSSEAAAG</sequence>
<organism evidence="2 3">
    <name type="scientific">Archangium violaceum Cb vi76</name>
    <dbReference type="NCBI Taxonomy" id="1406225"/>
    <lineage>
        <taxon>Bacteria</taxon>
        <taxon>Pseudomonadati</taxon>
        <taxon>Myxococcota</taxon>
        <taxon>Myxococcia</taxon>
        <taxon>Myxococcales</taxon>
        <taxon>Cystobacterineae</taxon>
        <taxon>Archangiaceae</taxon>
        <taxon>Archangium</taxon>
    </lineage>
</organism>
<dbReference type="EMBL" id="JPMI01000008">
    <property type="protein sequence ID" value="KFA94562.1"/>
    <property type="molecule type" value="Genomic_DNA"/>
</dbReference>
<reference evidence="2 3" key="1">
    <citation type="submission" date="2014-07" db="EMBL/GenBank/DDBJ databases">
        <title>Draft Genome Sequence of Gephyronic Acid Producer, Cystobacter violaceus Strain Cb vi76.</title>
        <authorList>
            <person name="Stevens D.C."/>
            <person name="Young J."/>
            <person name="Carmichael R."/>
            <person name="Tan J."/>
            <person name="Taylor R.E."/>
        </authorList>
    </citation>
    <scope>NUCLEOTIDE SEQUENCE [LARGE SCALE GENOMIC DNA]</scope>
    <source>
        <strain evidence="2 3">Cb vi76</strain>
    </source>
</reference>
<protein>
    <submittedName>
        <fullName evidence="2">Uncharacterized protein</fullName>
    </submittedName>
</protein>
<keyword evidence="1" id="KW-0812">Transmembrane</keyword>
<evidence type="ECO:0000256" key="1">
    <source>
        <dbReference type="SAM" id="Phobius"/>
    </source>
</evidence>
<evidence type="ECO:0000313" key="3">
    <source>
        <dbReference type="Proteomes" id="UP000028547"/>
    </source>
</evidence>
<name>A0A084T1H7_9BACT</name>
<accession>A0A084T1H7</accession>
<feature type="transmembrane region" description="Helical" evidence="1">
    <location>
        <begin position="168"/>
        <end position="190"/>
    </location>
</feature>
<feature type="transmembrane region" description="Helical" evidence="1">
    <location>
        <begin position="139"/>
        <end position="162"/>
    </location>
</feature>
<feature type="transmembrane region" description="Helical" evidence="1">
    <location>
        <begin position="20"/>
        <end position="40"/>
    </location>
</feature>
<feature type="transmembrane region" description="Helical" evidence="1">
    <location>
        <begin position="110"/>
        <end position="132"/>
    </location>
</feature>
<evidence type="ECO:0000313" key="2">
    <source>
        <dbReference type="EMBL" id="KFA94562.1"/>
    </source>
</evidence>
<keyword evidence="1" id="KW-0472">Membrane</keyword>
<gene>
    <name evidence="2" type="ORF">Q664_01955</name>
</gene>
<dbReference type="RefSeq" id="WP_043389196.1">
    <property type="nucleotide sequence ID" value="NZ_JPMI01000008.1"/>
</dbReference>
<keyword evidence="1" id="KW-1133">Transmembrane helix</keyword>